<accession>A0AAW3EAZ3</accession>
<protein>
    <submittedName>
        <fullName evidence="1">Uncharacterized protein</fullName>
    </submittedName>
</protein>
<proteinExistence type="predicted"/>
<reference evidence="3 4" key="1">
    <citation type="submission" date="2014-08" db="EMBL/GenBank/DDBJ databases">
        <title>Genome sequences of NCPPB Pectobacterium isolates.</title>
        <authorList>
            <person name="Glover R.H."/>
            <person name="Sapp M."/>
            <person name="Elphinstone J."/>
        </authorList>
    </citation>
    <scope>NUCLEOTIDE SEQUENCE [LARGE SCALE GENOMIC DNA]</scope>
    <source>
        <strain evidence="1 3">NCPPB 3701</strain>
        <strain evidence="2 4">NCPPB3702</strain>
    </source>
</reference>
<name>A0AAW3EAZ3_9GAMM</name>
<evidence type="ECO:0000313" key="3">
    <source>
        <dbReference type="Proteomes" id="UP000029257"/>
    </source>
</evidence>
<keyword evidence="4" id="KW-1185">Reference proteome</keyword>
<dbReference type="EMBL" id="JQOH01000020">
    <property type="protein sequence ID" value="KGA26252.1"/>
    <property type="molecule type" value="Genomic_DNA"/>
</dbReference>
<organism evidence="1 3">
    <name type="scientific">Pectobacterium wasabiae</name>
    <dbReference type="NCBI Taxonomy" id="55208"/>
    <lineage>
        <taxon>Bacteria</taxon>
        <taxon>Pseudomonadati</taxon>
        <taxon>Pseudomonadota</taxon>
        <taxon>Gammaproteobacteria</taxon>
        <taxon>Enterobacterales</taxon>
        <taxon>Pectobacteriaceae</taxon>
        <taxon>Pectobacterium</taxon>
    </lineage>
</organism>
<evidence type="ECO:0000313" key="2">
    <source>
        <dbReference type="EMBL" id="KGA26252.1"/>
    </source>
</evidence>
<comment type="caution">
    <text evidence="1">The sequence shown here is derived from an EMBL/GenBank/DDBJ whole genome shotgun (WGS) entry which is preliminary data.</text>
</comment>
<dbReference type="EMBL" id="JQHP01000020">
    <property type="protein sequence ID" value="KFX01345.1"/>
    <property type="molecule type" value="Genomic_DNA"/>
</dbReference>
<dbReference type="AlphaFoldDB" id="A0AAW3EAZ3"/>
<gene>
    <name evidence="1" type="ORF">JV38_22365</name>
    <name evidence="2" type="ORF">KU73_22205</name>
</gene>
<dbReference type="Proteomes" id="UP000029436">
    <property type="component" value="Unassembled WGS sequence"/>
</dbReference>
<sequence length="60" mass="6861">MQQFLITTHQPVGDVIQHMVQVVIRIYAVQSINGLSVRSLITFVIRVEEQLVFSPQTHQS</sequence>
<dbReference type="Proteomes" id="UP000029257">
    <property type="component" value="Unassembled WGS sequence"/>
</dbReference>
<evidence type="ECO:0000313" key="1">
    <source>
        <dbReference type="EMBL" id="KFX01345.1"/>
    </source>
</evidence>
<evidence type="ECO:0000313" key="4">
    <source>
        <dbReference type="Proteomes" id="UP000029436"/>
    </source>
</evidence>